<organism evidence="1 2">
    <name type="scientific">Trinickia dinghuensis</name>
    <dbReference type="NCBI Taxonomy" id="2291023"/>
    <lineage>
        <taxon>Bacteria</taxon>
        <taxon>Pseudomonadati</taxon>
        <taxon>Pseudomonadota</taxon>
        <taxon>Betaproteobacteria</taxon>
        <taxon>Burkholderiales</taxon>
        <taxon>Burkholderiaceae</taxon>
        <taxon>Trinickia</taxon>
    </lineage>
</organism>
<dbReference type="Proteomes" id="UP000256838">
    <property type="component" value="Unassembled WGS sequence"/>
</dbReference>
<dbReference type="AlphaFoldDB" id="A0A3D8JQR8"/>
<name>A0A3D8JQR8_9BURK</name>
<dbReference type="EMBL" id="QRGA01000021">
    <property type="protein sequence ID" value="RDU95250.1"/>
    <property type="molecule type" value="Genomic_DNA"/>
</dbReference>
<proteinExistence type="predicted"/>
<evidence type="ECO:0000313" key="2">
    <source>
        <dbReference type="Proteomes" id="UP000256838"/>
    </source>
</evidence>
<protein>
    <submittedName>
        <fullName evidence="1">Uncharacterized protein</fullName>
    </submittedName>
</protein>
<sequence>MTWAGHNAPKDVAIPASRQVAGRFALSGNTLQPDSIGDYPARKLEQCGSTSDSYLFSSDCTANPRTWISEWLRETDFDTQASRFFKRYPNSKFDLDVIRIDRVSLDLVESYDSNDNRMDIKGKRTTNTPYVVSSRFVAQCHRVKPKI</sequence>
<accession>A0A3D8JQR8</accession>
<comment type="caution">
    <text evidence="1">The sequence shown here is derived from an EMBL/GenBank/DDBJ whole genome shotgun (WGS) entry which is preliminary data.</text>
</comment>
<gene>
    <name evidence="1" type="ORF">DWV00_30160</name>
</gene>
<evidence type="ECO:0000313" key="1">
    <source>
        <dbReference type="EMBL" id="RDU95250.1"/>
    </source>
</evidence>
<reference evidence="1 2" key="1">
    <citation type="submission" date="2018-08" db="EMBL/GenBank/DDBJ databases">
        <title>Paraburkholderia sp. DHOM06 isolated from forest soil.</title>
        <authorList>
            <person name="Gao Z.-H."/>
            <person name="Qiu L.-H."/>
        </authorList>
    </citation>
    <scope>NUCLEOTIDE SEQUENCE [LARGE SCALE GENOMIC DNA]</scope>
    <source>
        <strain evidence="1 2">DHOM06</strain>
    </source>
</reference>
<keyword evidence="2" id="KW-1185">Reference proteome</keyword>